<dbReference type="STRING" id="989403.SAMN05421798_10838"/>
<evidence type="ECO:0000256" key="3">
    <source>
        <dbReference type="ARBA" id="ARBA00006490"/>
    </source>
</evidence>
<dbReference type="EMBL" id="LMCB01000031">
    <property type="protein sequence ID" value="KZL17576.1"/>
    <property type="molecule type" value="Genomic_DNA"/>
</dbReference>
<dbReference type="SUPFAM" id="SSF53383">
    <property type="entry name" value="PLP-dependent transferases"/>
    <property type="match status" value="1"/>
</dbReference>
<protein>
    <recommendedName>
        <fullName evidence="4">Cysteine desulfurase</fullName>
    </recommendedName>
</protein>
<evidence type="ECO:0000256" key="6">
    <source>
        <dbReference type="ARBA" id="ARBA00022723"/>
    </source>
</evidence>
<keyword evidence="5 12" id="KW-0808">Transferase</keyword>
<keyword evidence="13" id="KW-1185">Reference proteome</keyword>
<dbReference type="InterPro" id="IPR015422">
    <property type="entry name" value="PyrdxlP-dep_Trfase_small"/>
</dbReference>
<evidence type="ECO:0000256" key="9">
    <source>
        <dbReference type="ARBA" id="ARBA00023014"/>
    </source>
</evidence>
<dbReference type="OrthoDB" id="9808002at2"/>
<keyword evidence="8" id="KW-0408">Iron</keyword>
<evidence type="ECO:0000256" key="7">
    <source>
        <dbReference type="ARBA" id="ARBA00022898"/>
    </source>
</evidence>
<dbReference type="AlphaFoldDB" id="A0A165XCQ3"/>
<feature type="domain" description="Aminotransferase class V" evidence="11">
    <location>
        <begin position="8"/>
        <end position="371"/>
    </location>
</feature>
<organism evidence="12 13">
    <name type="scientific">Pseudovibrio axinellae</name>
    <dbReference type="NCBI Taxonomy" id="989403"/>
    <lineage>
        <taxon>Bacteria</taxon>
        <taxon>Pseudomonadati</taxon>
        <taxon>Pseudomonadota</taxon>
        <taxon>Alphaproteobacteria</taxon>
        <taxon>Hyphomicrobiales</taxon>
        <taxon>Stappiaceae</taxon>
        <taxon>Pseudovibrio</taxon>
    </lineage>
</organism>
<dbReference type="Proteomes" id="UP000076577">
    <property type="component" value="Unassembled WGS sequence"/>
</dbReference>
<keyword evidence="9" id="KW-0411">Iron-sulfur</keyword>
<evidence type="ECO:0000313" key="13">
    <source>
        <dbReference type="Proteomes" id="UP000076577"/>
    </source>
</evidence>
<accession>A0A165XCQ3</accession>
<comment type="caution">
    <text evidence="12">The sequence shown here is derived from an EMBL/GenBank/DDBJ whole genome shotgun (WGS) entry which is preliminary data.</text>
</comment>
<dbReference type="GO" id="GO:0051536">
    <property type="term" value="F:iron-sulfur cluster binding"/>
    <property type="evidence" value="ECO:0007669"/>
    <property type="project" value="UniProtKB-KW"/>
</dbReference>
<keyword evidence="7" id="KW-0663">Pyridoxal phosphate</keyword>
<comment type="catalytic activity">
    <reaction evidence="10">
        <text>(sulfur carrier)-H + L-cysteine = (sulfur carrier)-SH + L-alanine</text>
        <dbReference type="Rhea" id="RHEA:43892"/>
        <dbReference type="Rhea" id="RHEA-COMP:14737"/>
        <dbReference type="Rhea" id="RHEA-COMP:14739"/>
        <dbReference type="ChEBI" id="CHEBI:29917"/>
        <dbReference type="ChEBI" id="CHEBI:35235"/>
        <dbReference type="ChEBI" id="CHEBI:57972"/>
        <dbReference type="ChEBI" id="CHEBI:64428"/>
        <dbReference type="EC" id="2.8.1.7"/>
    </reaction>
</comment>
<dbReference type="Gene3D" id="3.40.640.10">
    <property type="entry name" value="Type I PLP-dependent aspartate aminotransferase-like (Major domain)"/>
    <property type="match status" value="1"/>
</dbReference>
<evidence type="ECO:0000259" key="11">
    <source>
        <dbReference type="Pfam" id="PF00266"/>
    </source>
</evidence>
<dbReference type="InterPro" id="IPR016454">
    <property type="entry name" value="Cysteine_dSase"/>
</dbReference>
<comment type="similarity">
    <text evidence="3">Belongs to the class-V pyridoxal-phosphate-dependent aminotransferase family. NifS/IscS subfamily.</text>
</comment>
<comment type="function">
    <text evidence="2">Catalyzes the removal of elemental sulfur atoms from cysteine to produce alanine. Seems to participate in the biosynthesis of the nitrogenase metalloclusters by providing the inorganic sulfur required for the Fe-S core formation.</text>
</comment>
<name>A0A165XCQ3_9HYPH</name>
<evidence type="ECO:0000256" key="10">
    <source>
        <dbReference type="ARBA" id="ARBA00050776"/>
    </source>
</evidence>
<proteinExistence type="inferred from homology"/>
<dbReference type="PIRSF" id="PIRSF005572">
    <property type="entry name" value="NifS"/>
    <property type="match status" value="1"/>
</dbReference>
<dbReference type="InterPro" id="IPR015424">
    <property type="entry name" value="PyrdxlP-dep_Trfase"/>
</dbReference>
<evidence type="ECO:0000256" key="2">
    <source>
        <dbReference type="ARBA" id="ARBA00003120"/>
    </source>
</evidence>
<reference evidence="12 13" key="1">
    <citation type="journal article" date="2016" name="Front. Microbiol.">
        <title>Comparative Genomic Analysis Reveals a Diverse Repertoire of Genes Involved in Prokaryote-Eukaryote Interactions within the Pseudovibrio Genus.</title>
        <authorList>
            <person name="Romano S."/>
            <person name="Fernandez-Guerra A."/>
            <person name="Reen F.J."/>
            <person name="Glockner F.O."/>
            <person name="Crowley S.P."/>
            <person name="O'Sullivan O."/>
            <person name="Cotter P.D."/>
            <person name="Adams C."/>
            <person name="Dobson A.D."/>
            <person name="O'Gara F."/>
        </authorList>
    </citation>
    <scope>NUCLEOTIDE SEQUENCE [LARGE SCALE GENOMIC DNA]</scope>
    <source>
        <strain evidence="12 13">Ad2</strain>
    </source>
</reference>
<dbReference type="InterPro" id="IPR000192">
    <property type="entry name" value="Aminotrans_V_dom"/>
</dbReference>
<evidence type="ECO:0000256" key="1">
    <source>
        <dbReference type="ARBA" id="ARBA00001933"/>
    </source>
</evidence>
<dbReference type="GO" id="GO:0031071">
    <property type="term" value="F:cysteine desulfurase activity"/>
    <property type="evidence" value="ECO:0007669"/>
    <property type="project" value="UniProtKB-EC"/>
</dbReference>
<sequence length="388" mass="41154">MTTNRELTYLDYNASAPLREESLFALQEAYKAAGNASSIHSSGRRARAIIEDARHKIADLIEGNPANVIFTSGASEANVTALSPTWLKNGEPYILTQVFVSSIEHPSVNAGGRFSAQNVQSIPVDEDGRVVVSELRSMLEKLGEDETVLVSVMAANSETGVLQPLQEIGVLVEDMGHILHVDAVQMAGKEPLSMAKIGCNSMSISSHKMGGPQGVGVLVLGKGDFRPIPLLTGGGQESWRRAGTENTAGIAGFAVAAAQSTDPDERARVCGLRDHLEERLYEISPDAVIFGKNVSRLGNTTCFAVEGISAETALINFDLFGVAVSSGSACSSGKVGASHVLLAMGVSESLARGAIRVSLGWATTKDDVEHFLGAWVKIYKRMKLTQKG</sequence>
<evidence type="ECO:0000256" key="5">
    <source>
        <dbReference type="ARBA" id="ARBA00022679"/>
    </source>
</evidence>
<gene>
    <name evidence="12" type="primary">nifS</name>
    <name evidence="12" type="ORF">PsAD2_03112</name>
</gene>
<evidence type="ECO:0000256" key="8">
    <source>
        <dbReference type="ARBA" id="ARBA00023004"/>
    </source>
</evidence>
<dbReference type="PATRIC" id="fig|989403.3.peg.3332"/>
<dbReference type="PANTHER" id="PTHR11601">
    <property type="entry name" value="CYSTEINE DESULFURYLASE FAMILY MEMBER"/>
    <property type="match status" value="1"/>
</dbReference>
<dbReference type="PANTHER" id="PTHR11601:SF34">
    <property type="entry name" value="CYSTEINE DESULFURASE"/>
    <property type="match status" value="1"/>
</dbReference>
<dbReference type="Gene3D" id="1.10.260.50">
    <property type="match status" value="1"/>
</dbReference>
<dbReference type="GO" id="GO:0046872">
    <property type="term" value="F:metal ion binding"/>
    <property type="evidence" value="ECO:0007669"/>
    <property type="project" value="UniProtKB-KW"/>
</dbReference>
<dbReference type="InterPro" id="IPR015421">
    <property type="entry name" value="PyrdxlP-dep_Trfase_major"/>
</dbReference>
<dbReference type="RefSeq" id="WP_068007723.1">
    <property type="nucleotide sequence ID" value="NZ_FOFM01000008.1"/>
</dbReference>
<comment type="cofactor">
    <cofactor evidence="1">
        <name>pyridoxal 5'-phosphate</name>
        <dbReference type="ChEBI" id="CHEBI:597326"/>
    </cofactor>
</comment>
<evidence type="ECO:0000313" key="12">
    <source>
        <dbReference type="EMBL" id="KZL17576.1"/>
    </source>
</evidence>
<dbReference type="Gene3D" id="3.90.1150.10">
    <property type="entry name" value="Aspartate Aminotransferase, domain 1"/>
    <property type="match status" value="1"/>
</dbReference>
<keyword evidence="6" id="KW-0479">Metal-binding</keyword>
<dbReference type="Pfam" id="PF00266">
    <property type="entry name" value="Aminotran_5"/>
    <property type="match status" value="1"/>
</dbReference>
<evidence type="ECO:0000256" key="4">
    <source>
        <dbReference type="ARBA" id="ARBA00013558"/>
    </source>
</evidence>